<accession>A0A7K5YVN5</accession>
<evidence type="ECO:0000256" key="1">
    <source>
        <dbReference type="SAM" id="MobiDB-lite"/>
    </source>
</evidence>
<dbReference type="OrthoDB" id="424310at2759"/>
<proteinExistence type="predicted"/>
<comment type="caution">
    <text evidence="2">The sequence shown here is derived from an EMBL/GenBank/DDBJ whole genome shotgun (WGS) entry which is preliminary data.</text>
</comment>
<feature type="non-terminal residue" evidence="2">
    <location>
        <position position="347"/>
    </location>
</feature>
<evidence type="ECO:0000313" key="2">
    <source>
        <dbReference type="EMBL" id="NWU69297.1"/>
    </source>
</evidence>
<reference evidence="2 3" key="1">
    <citation type="submission" date="2019-09" db="EMBL/GenBank/DDBJ databases">
        <title>Bird 10,000 Genomes (B10K) Project - Family phase.</title>
        <authorList>
            <person name="Zhang G."/>
        </authorList>
    </citation>
    <scope>NUCLEOTIDE SEQUENCE [LARGE SCALE GENOMIC DNA]</scope>
    <source>
        <strain evidence="2">B10K-DU-027-49</strain>
        <tissue evidence="2">Muscle</tissue>
    </source>
</reference>
<dbReference type="EMBL" id="VYZE01000867">
    <property type="protein sequence ID" value="NWU69297.1"/>
    <property type="molecule type" value="Genomic_DNA"/>
</dbReference>
<gene>
    <name evidence="2" type="primary">Dnah14</name>
    <name evidence="2" type="ORF">PTEBUR_R12648</name>
</gene>
<dbReference type="Proteomes" id="UP000522270">
    <property type="component" value="Unassembled WGS sequence"/>
</dbReference>
<keyword evidence="3" id="KW-1185">Reference proteome</keyword>
<evidence type="ECO:0000313" key="3">
    <source>
        <dbReference type="Proteomes" id="UP000522270"/>
    </source>
</evidence>
<dbReference type="AlphaFoldDB" id="A0A7K5YVN5"/>
<organism evidence="2 3">
    <name type="scientific">Pterocles burchelli</name>
    <dbReference type="NCBI Taxonomy" id="2585816"/>
    <lineage>
        <taxon>Eukaryota</taxon>
        <taxon>Metazoa</taxon>
        <taxon>Chordata</taxon>
        <taxon>Craniata</taxon>
        <taxon>Vertebrata</taxon>
        <taxon>Euteleostomi</taxon>
        <taxon>Archelosauria</taxon>
        <taxon>Archosauria</taxon>
        <taxon>Dinosauria</taxon>
        <taxon>Saurischia</taxon>
        <taxon>Theropoda</taxon>
        <taxon>Coelurosauria</taxon>
        <taxon>Aves</taxon>
        <taxon>Neognathae</taxon>
        <taxon>Neoaves</taxon>
        <taxon>Columbimorphae</taxon>
        <taxon>Pterocliformes</taxon>
        <taxon>Pteroclidae</taxon>
        <taxon>Pterocles</taxon>
    </lineage>
</organism>
<feature type="region of interest" description="Disordered" evidence="1">
    <location>
        <begin position="102"/>
        <end position="124"/>
    </location>
</feature>
<protein>
    <submittedName>
        <fullName evidence="2">DYH14 protein</fullName>
    </submittedName>
</protein>
<sequence>DEEYLPQMDKQNKTLKEELVSRLRFEPERTEVLLMVKGGDIVYEPADSSEKDNSKLSSSVEKKYPVLRTAVYRGSTERKHKAATKEEGVCFGNVLSRIHQEGREESVCQPTSMSEHETMKLKMSGTKPVSLMSKNENLKKILPTASACKGVERGFGTPPLSPVYGDIRRTEMQTAVLEPSCHKKTCEQPKVERASEKLGRSRVHSYDRTEPIDDDVILHILRLRGKLGWKTELPSCERLAREADVARLQKFTLTRPLLLEESGEYIYCLQRNRNNFKAPYNPYDLQAVSTNAAMQSKEYWTVTASFVSKFSAGNKSGEMDITPVPRWLHERQLFFKLLNLKFFYNFR</sequence>
<feature type="non-terminal residue" evidence="2">
    <location>
        <position position="1"/>
    </location>
</feature>
<name>A0A7K5YVN5_9AVES</name>